<feature type="coiled-coil region" evidence="1">
    <location>
        <begin position="91"/>
        <end position="118"/>
    </location>
</feature>
<protein>
    <submittedName>
        <fullName evidence="3">Transient receptor potential cation channel subfamily A member 1</fullName>
    </submittedName>
</protein>
<reference evidence="3" key="1">
    <citation type="submission" date="2020-04" db="EMBL/GenBank/DDBJ databases">
        <authorList>
            <person name="Alioto T."/>
            <person name="Alioto T."/>
            <person name="Gomez Garrido J."/>
        </authorList>
    </citation>
    <scope>NUCLEOTIDE SEQUENCE</scope>
    <source>
        <strain evidence="3">A484AB</strain>
    </source>
</reference>
<feature type="compositionally biased region" description="Acidic residues" evidence="2">
    <location>
        <begin position="511"/>
        <end position="535"/>
    </location>
</feature>
<keyword evidence="4" id="KW-1185">Reference proteome</keyword>
<accession>A0A7D9DT63</accession>
<dbReference type="EMBL" id="CACRXK020002003">
    <property type="protein sequence ID" value="CAB3992222.1"/>
    <property type="molecule type" value="Genomic_DNA"/>
</dbReference>
<name>A0A7D9DT63_PARCT</name>
<keyword evidence="1" id="KW-0175">Coiled coil</keyword>
<proteinExistence type="predicted"/>
<evidence type="ECO:0000256" key="2">
    <source>
        <dbReference type="SAM" id="MobiDB-lite"/>
    </source>
</evidence>
<evidence type="ECO:0000313" key="3">
    <source>
        <dbReference type="EMBL" id="CAB3992222.1"/>
    </source>
</evidence>
<evidence type="ECO:0000256" key="1">
    <source>
        <dbReference type="SAM" id="Coils"/>
    </source>
</evidence>
<keyword evidence="3" id="KW-0675">Receptor</keyword>
<comment type="caution">
    <text evidence="3">The sequence shown here is derived from an EMBL/GenBank/DDBJ whole genome shotgun (WGS) entry which is preliminary data.</text>
</comment>
<dbReference type="OrthoDB" id="6090131at2759"/>
<gene>
    <name evidence="3" type="ORF">PACLA_8A044410</name>
</gene>
<dbReference type="Proteomes" id="UP001152795">
    <property type="component" value="Unassembled WGS sequence"/>
</dbReference>
<organism evidence="3 4">
    <name type="scientific">Paramuricea clavata</name>
    <name type="common">Red gorgonian</name>
    <name type="synonym">Violescent sea-whip</name>
    <dbReference type="NCBI Taxonomy" id="317549"/>
    <lineage>
        <taxon>Eukaryota</taxon>
        <taxon>Metazoa</taxon>
        <taxon>Cnidaria</taxon>
        <taxon>Anthozoa</taxon>
        <taxon>Octocorallia</taxon>
        <taxon>Malacalcyonacea</taxon>
        <taxon>Plexauridae</taxon>
        <taxon>Paramuricea</taxon>
    </lineage>
</organism>
<feature type="region of interest" description="Disordered" evidence="2">
    <location>
        <begin position="507"/>
        <end position="535"/>
    </location>
</feature>
<dbReference type="AlphaFoldDB" id="A0A7D9DT63"/>
<evidence type="ECO:0000313" key="4">
    <source>
        <dbReference type="Proteomes" id="UP001152795"/>
    </source>
</evidence>
<sequence length="574" mass="66408">MWASDDMRLCYEVPQLFQENSQNNVLSKEMQKLAIRSHDAVYYFTDLTIEEDVMRVTTETDCKHYCYEQEKLIWLQNQISNISIQYQDVAAESEQEIRSKLLENLSNLREKATSVQTQMLTHVRQGKLWEETKDILSDCQQYLNDLDHLRRPKICCSILKTTDAGPGVGVKMLKSREYTHQTVLIEFIVLRETLLKTSPRDALVDGTALKWDYFRPFDGLTNDEIKKLSATQVKEIEAICMEKNAWEVAKQVTAMVDDEPGPGKDYMKCYTTTTLNYQFFFNKSYLMKYANAKTDTAKRHVPGYHYFKKIYSFMDEHCIIGEMFLEYLKGACKENGESGTLCDFCSTNKQCCDEIDHVARPFPNKESDGQHYLPLSKTPAKNRDIDDYMPQVQLKAAYTSGQCCLDDPTSISTFSRKFVVAEGCVKNYLKLLNLKKDKRKKERLAKKSAEASKTYHEYDWNGMFKDGSLSKQTKAVLDKYLKQHGLHVASNKQGMVMEVQRHIIEQQIQDSTEEEENPPCSSEDEEEYLSFDEENDERDYVLAEIGSSSQEDEDDVQITVTTTRSGRRATRYLL</sequence>